<organism evidence="2 3">
    <name type="scientific">Prorocentrum cordatum</name>
    <dbReference type="NCBI Taxonomy" id="2364126"/>
    <lineage>
        <taxon>Eukaryota</taxon>
        <taxon>Sar</taxon>
        <taxon>Alveolata</taxon>
        <taxon>Dinophyceae</taxon>
        <taxon>Prorocentrales</taxon>
        <taxon>Prorocentraceae</taxon>
        <taxon>Prorocentrum</taxon>
    </lineage>
</organism>
<feature type="region of interest" description="Disordered" evidence="1">
    <location>
        <begin position="1"/>
        <end position="113"/>
    </location>
</feature>
<keyword evidence="3" id="KW-1185">Reference proteome</keyword>
<dbReference type="EMBL" id="CAUYUJ010015688">
    <property type="protein sequence ID" value="CAK0856989.1"/>
    <property type="molecule type" value="Genomic_DNA"/>
</dbReference>
<feature type="non-terminal residue" evidence="2">
    <location>
        <position position="354"/>
    </location>
</feature>
<feature type="compositionally biased region" description="Pro residues" evidence="1">
    <location>
        <begin position="52"/>
        <end position="79"/>
    </location>
</feature>
<evidence type="ECO:0000256" key="1">
    <source>
        <dbReference type="SAM" id="MobiDB-lite"/>
    </source>
</evidence>
<protein>
    <submittedName>
        <fullName evidence="2">Uncharacterized protein</fullName>
    </submittedName>
</protein>
<reference evidence="2" key="1">
    <citation type="submission" date="2023-10" db="EMBL/GenBank/DDBJ databases">
        <authorList>
            <person name="Chen Y."/>
            <person name="Shah S."/>
            <person name="Dougan E. K."/>
            <person name="Thang M."/>
            <person name="Chan C."/>
        </authorList>
    </citation>
    <scope>NUCLEOTIDE SEQUENCE [LARGE SCALE GENOMIC DNA]</scope>
</reference>
<gene>
    <name evidence="2" type="ORF">PCOR1329_LOCUS47224</name>
</gene>
<comment type="caution">
    <text evidence="2">The sequence shown here is derived from an EMBL/GenBank/DDBJ whole genome shotgun (WGS) entry which is preliminary data.</text>
</comment>
<feature type="non-terminal residue" evidence="2">
    <location>
        <position position="1"/>
    </location>
</feature>
<feature type="compositionally biased region" description="Low complexity" evidence="1">
    <location>
        <begin position="80"/>
        <end position="95"/>
    </location>
</feature>
<name>A0ABN9UE58_9DINO</name>
<evidence type="ECO:0000313" key="2">
    <source>
        <dbReference type="EMBL" id="CAK0856989.1"/>
    </source>
</evidence>
<dbReference type="Proteomes" id="UP001189429">
    <property type="component" value="Unassembled WGS sequence"/>
</dbReference>
<proteinExistence type="predicted"/>
<evidence type="ECO:0000313" key="3">
    <source>
        <dbReference type="Proteomes" id="UP001189429"/>
    </source>
</evidence>
<accession>A0ABN9UE58</accession>
<sequence length="354" mass="37157">RARAAMGPRQPRGPPPSHLVTKAAAPRFEAPPVVPSRLDRMELAACPSRMTAPPPVPKPPVAPPPRVARPPVAPPPVAKPPVASSGAVAPAPLRPQRARRDDEFAAPSLDENAAASRRWLLQRARELSAAPAAAAAVAEEGAAAVTEEGAAAVTEEGGGAEEGAAAVTGEGAAVTEEGGDAEVRLRKRPRADIEAEGGSAARRFPRARGEGWDAEAAAIRPPPVAPEALRRGGEGTEWEMAPWWPDIEVHHRRCMQSLVLAFQHWIEASAQYHAFAAEMRRLGLDGYPAAAKASYDQAWEDWTEQVQFEVADDGGVDWSWRPGSRYDVASRQHAAAAGAAEAAASAAAGAAARP</sequence>
<feature type="region of interest" description="Disordered" evidence="1">
    <location>
        <begin position="147"/>
        <end position="181"/>
    </location>
</feature>
<feature type="compositionally biased region" description="Low complexity" evidence="1">
    <location>
        <begin position="162"/>
        <end position="176"/>
    </location>
</feature>